<gene>
    <name evidence="1" type="ORF">JOC54_003020</name>
</gene>
<evidence type="ECO:0000313" key="2">
    <source>
        <dbReference type="Proteomes" id="UP001179280"/>
    </source>
</evidence>
<organism evidence="1 2">
    <name type="scientific">Shouchella xiaoxiensis</name>
    <dbReference type="NCBI Taxonomy" id="766895"/>
    <lineage>
        <taxon>Bacteria</taxon>
        <taxon>Bacillati</taxon>
        <taxon>Bacillota</taxon>
        <taxon>Bacilli</taxon>
        <taxon>Bacillales</taxon>
        <taxon>Bacillaceae</taxon>
        <taxon>Shouchella</taxon>
    </lineage>
</organism>
<dbReference type="Pfam" id="PF04439">
    <property type="entry name" value="Adenyl_transf"/>
    <property type="match status" value="1"/>
</dbReference>
<evidence type="ECO:0008006" key="3">
    <source>
        <dbReference type="Google" id="ProtNLM"/>
    </source>
</evidence>
<evidence type="ECO:0000313" key="1">
    <source>
        <dbReference type="EMBL" id="MBM7839740.1"/>
    </source>
</evidence>
<dbReference type="InterPro" id="IPR043519">
    <property type="entry name" value="NT_sf"/>
</dbReference>
<accession>A0ABS2SW30</accession>
<dbReference type="Gene3D" id="3.30.460.10">
    <property type="entry name" value="Beta Polymerase, domain 2"/>
    <property type="match status" value="1"/>
</dbReference>
<reference evidence="1" key="1">
    <citation type="submission" date="2021-01" db="EMBL/GenBank/DDBJ databases">
        <title>Genomic Encyclopedia of Type Strains, Phase IV (KMG-IV): sequencing the most valuable type-strain genomes for metagenomic binning, comparative biology and taxonomic classification.</title>
        <authorList>
            <person name="Goeker M."/>
        </authorList>
    </citation>
    <scope>NUCLEOTIDE SEQUENCE</scope>
    <source>
        <strain evidence="1">DSM 21943</strain>
    </source>
</reference>
<comment type="caution">
    <text evidence="1">The sequence shown here is derived from an EMBL/GenBank/DDBJ whole genome shotgun (WGS) entry which is preliminary data.</text>
</comment>
<dbReference type="EMBL" id="JAFBCV010000010">
    <property type="protein sequence ID" value="MBM7839740.1"/>
    <property type="molecule type" value="Genomic_DNA"/>
</dbReference>
<keyword evidence="2" id="KW-1185">Reference proteome</keyword>
<proteinExistence type="predicted"/>
<sequence length="69" mass="8385">MRTERQMMACVDEFIKSEDLIRVAVVEGSRTNKQIERDWFQDYDLSFFVTDMEVYKGDESWLDHFGKRR</sequence>
<dbReference type="Proteomes" id="UP001179280">
    <property type="component" value="Unassembled WGS sequence"/>
</dbReference>
<protein>
    <recommendedName>
        <fullName evidence="3">Streptomycin adenylyltransferase</fullName>
    </recommendedName>
</protein>
<dbReference type="InterPro" id="IPR007530">
    <property type="entry name" value="Aminoglycoside_adenylylTfrase"/>
</dbReference>
<name>A0ABS2SW30_9BACI</name>
<dbReference type="SUPFAM" id="SSF81301">
    <property type="entry name" value="Nucleotidyltransferase"/>
    <property type="match status" value="1"/>
</dbReference>